<evidence type="ECO:0000256" key="1">
    <source>
        <dbReference type="SAM" id="MobiDB-lite"/>
    </source>
</evidence>
<accession>A0A0B0MKA1</accession>
<comment type="caution">
    <text evidence="2">The sequence shown here is derived from an EMBL/GenBank/DDBJ whole genome shotgun (WGS) entry which is preliminary data.</text>
</comment>
<sequence length="24" mass="2629">MRTSELVELSPSSSDVTRHPSLLS</sequence>
<feature type="region of interest" description="Disordered" evidence="1">
    <location>
        <begin position="1"/>
        <end position="24"/>
    </location>
</feature>
<proteinExistence type="predicted"/>
<dbReference type="EMBL" id="JRRC01073204">
    <property type="protein sequence ID" value="KHF99315.1"/>
    <property type="molecule type" value="Genomic_DNA"/>
</dbReference>
<dbReference type="Proteomes" id="UP000032142">
    <property type="component" value="Unassembled WGS sequence"/>
</dbReference>
<dbReference type="AlphaFoldDB" id="A0A0B0MKA1"/>
<protein>
    <submittedName>
        <fullName evidence="2">Uncharacterized protein</fullName>
    </submittedName>
</protein>
<evidence type="ECO:0000313" key="2">
    <source>
        <dbReference type="EMBL" id="KHF99315.1"/>
    </source>
</evidence>
<reference evidence="3" key="1">
    <citation type="submission" date="2014-09" db="EMBL/GenBank/DDBJ databases">
        <authorList>
            <person name="Mudge J."/>
            <person name="Ramaraj T."/>
            <person name="Lindquist I.E."/>
            <person name="Bharti A.K."/>
            <person name="Sundararajan A."/>
            <person name="Cameron C.T."/>
            <person name="Woodward J.E."/>
            <person name="May G.D."/>
            <person name="Brubaker C."/>
            <person name="Broadhvest J."/>
            <person name="Wilkins T.A."/>
        </authorList>
    </citation>
    <scope>NUCLEOTIDE SEQUENCE</scope>
    <source>
        <strain evidence="3">cv. AKA8401</strain>
    </source>
</reference>
<organism evidence="2 3">
    <name type="scientific">Gossypium arboreum</name>
    <name type="common">Tree cotton</name>
    <name type="synonym">Gossypium nanking</name>
    <dbReference type="NCBI Taxonomy" id="29729"/>
    <lineage>
        <taxon>Eukaryota</taxon>
        <taxon>Viridiplantae</taxon>
        <taxon>Streptophyta</taxon>
        <taxon>Embryophyta</taxon>
        <taxon>Tracheophyta</taxon>
        <taxon>Spermatophyta</taxon>
        <taxon>Magnoliopsida</taxon>
        <taxon>eudicotyledons</taxon>
        <taxon>Gunneridae</taxon>
        <taxon>Pentapetalae</taxon>
        <taxon>rosids</taxon>
        <taxon>malvids</taxon>
        <taxon>Malvales</taxon>
        <taxon>Malvaceae</taxon>
        <taxon>Malvoideae</taxon>
        <taxon>Gossypium</taxon>
    </lineage>
</organism>
<gene>
    <name evidence="2" type="ORF">F383_38305</name>
</gene>
<keyword evidence="3" id="KW-1185">Reference proteome</keyword>
<evidence type="ECO:0000313" key="3">
    <source>
        <dbReference type="Proteomes" id="UP000032142"/>
    </source>
</evidence>
<name>A0A0B0MKA1_GOSAR</name>